<protein>
    <submittedName>
        <fullName evidence="8">Transporter</fullName>
    </submittedName>
</protein>
<keyword evidence="2" id="KW-0813">Transport</keyword>
<dbReference type="InterPro" id="IPR004776">
    <property type="entry name" value="Mem_transp_PIN-like"/>
</dbReference>
<keyword evidence="4 7" id="KW-0812">Transmembrane</keyword>
<gene>
    <name evidence="8" type="ORF">DKW60_10350</name>
</gene>
<comment type="caution">
    <text evidence="8">The sequence shown here is derived from an EMBL/GenBank/DDBJ whole genome shotgun (WGS) entry which is preliminary data.</text>
</comment>
<feature type="transmembrane region" description="Helical" evidence="7">
    <location>
        <begin position="18"/>
        <end position="37"/>
    </location>
</feature>
<proteinExistence type="predicted"/>
<feature type="transmembrane region" description="Helical" evidence="7">
    <location>
        <begin position="184"/>
        <end position="207"/>
    </location>
</feature>
<feature type="transmembrane region" description="Helical" evidence="7">
    <location>
        <begin position="306"/>
        <end position="327"/>
    </location>
</feature>
<dbReference type="EMBL" id="QGKM01000024">
    <property type="protein sequence ID" value="PWQ97445.1"/>
    <property type="molecule type" value="Genomic_DNA"/>
</dbReference>
<accession>A0A317CFW5</accession>
<feature type="transmembrane region" description="Helical" evidence="7">
    <location>
        <begin position="213"/>
        <end position="234"/>
    </location>
</feature>
<evidence type="ECO:0000256" key="7">
    <source>
        <dbReference type="SAM" id="Phobius"/>
    </source>
</evidence>
<organism evidence="8 9">
    <name type="scientific">Leucothrix pacifica</name>
    <dbReference type="NCBI Taxonomy" id="1247513"/>
    <lineage>
        <taxon>Bacteria</taxon>
        <taxon>Pseudomonadati</taxon>
        <taxon>Pseudomonadota</taxon>
        <taxon>Gammaproteobacteria</taxon>
        <taxon>Thiotrichales</taxon>
        <taxon>Thiotrichaceae</taxon>
        <taxon>Leucothrix</taxon>
    </lineage>
</organism>
<evidence type="ECO:0000256" key="5">
    <source>
        <dbReference type="ARBA" id="ARBA00022989"/>
    </source>
</evidence>
<feature type="transmembrane region" description="Helical" evidence="7">
    <location>
        <begin position="100"/>
        <end position="120"/>
    </location>
</feature>
<keyword evidence="5 7" id="KW-1133">Transmembrane helix</keyword>
<evidence type="ECO:0000256" key="3">
    <source>
        <dbReference type="ARBA" id="ARBA00022475"/>
    </source>
</evidence>
<dbReference type="OrthoDB" id="3238001at2"/>
<dbReference type="PANTHER" id="PTHR36838:SF1">
    <property type="entry name" value="SLR1864 PROTEIN"/>
    <property type="match status" value="1"/>
</dbReference>
<dbReference type="PANTHER" id="PTHR36838">
    <property type="entry name" value="AUXIN EFFLUX CARRIER FAMILY PROTEIN"/>
    <property type="match status" value="1"/>
</dbReference>
<dbReference type="Proteomes" id="UP000245539">
    <property type="component" value="Unassembled WGS sequence"/>
</dbReference>
<feature type="transmembrane region" description="Helical" evidence="7">
    <location>
        <begin position="140"/>
        <end position="164"/>
    </location>
</feature>
<sequence length="331" mass="36450">MTITLLYKMMYVNHFMKLIQIGVASVILCALLSVIRYLAMSQVFAVLFPVFSIILIGYLYGRWRPSDIGTVNRMNIDVFVPALVIDSLVANDFDLMSYKWLVLAGLLVVLLSGVFAVMFADTMKIDRAVFVPSMMFNNCGNMGLPIAVLAFGPNALPAALVLFLASNTLHFTLGTRIVGGKISWIQLLTMPINMATIIGLTLSFTHVTVPESVMLPIHMLGQICIPLMLFTLGIRMLSVDLSAWRIGMYAAIVRPLAGLIPAIALIWVLPLDLVQQQQLLLFSILPPAVLNYMIAERYNKEPVNVASMVVVGNASSIITLFAMLYYLNNAA</sequence>
<evidence type="ECO:0000256" key="1">
    <source>
        <dbReference type="ARBA" id="ARBA00004141"/>
    </source>
</evidence>
<keyword evidence="9" id="KW-1185">Reference proteome</keyword>
<evidence type="ECO:0000256" key="2">
    <source>
        <dbReference type="ARBA" id="ARBA00022448"/>
    </source>
</evidence>
<keyword evidence="3" id="KW-1003">Cell membrane</keyword>
<feature type="transmembrane region" description="Helical" evidence="7">
    <location>
        <begin position="275"/>
        <end position="294"/>
    </location>
</feature>
<evidence type="ECO:0000256" key="4">
    <source>
        <dbReference type="ARBA" id="ARBA00022692"/>
    </source>
</evidence>
<comment type="subcellular location">
    <subcellularLocation>
        <location evidence="1">Membrane</location>
        <topology evidence="1">Multi-pass membrane protein</topology>
    </subcellularLocation>
</comment>
<reference evidence="8 9" key="1">
    <citation type="submission" date="2018-05" db="EMBL/GenBank/DDBJ databases">
        <title>Leucothrix arctica sp. nov., isolated from Arctic seawater.</title>
        <authorList>
            <person name="Choi A."/>
            <person name="Baek K."/>
        </authorList>
    </citation>
    <scope>NUCLEOTIDE SEQUENCE [LARGE SCALE GENOMIC DNA]</scope>
    <source>
        <strain evidence="8 9">JCM 18388</strain>
    </source>
</reference>
<evidence type="ECO:0000256" key="6">
    <source>
        <dbReference type="ARBA" id="ARBA00023136"/>
    </source>
</evidence>
<evidence type="ECO:0000313" key="8">
    <source>
        <dbReference type="EMBL" id="PWQ97445.1"/>
    </source>
</evidence>
<dbReference type="Pfam" id="PF03547">
    <property type="entry name" value="Mem_trans"/>
    <property type="match status" value="2"/>
</dbReference>
<keyword evidence="6 7" id="KW-0472">Membrane</keyword>
<dbReference type="GO" id="GO:0016020">
    <property type="term" value="C:membrane"/>
    <property type="evidence" value="ECO:0007669"/>
    <property type="project" value="UniProtKB-SubCell"/>
</dbReference>
<feature type="transmembrane region" description="Helical" evidence="7">
    <location>
        <begin position="246"/>
        <end position="269"/>
    </location>
</feature>
<name>A0A317CFW5_9GAMM</name>
<feature type="transmembrane region" description="Helical" evidence="7">
    <location>
        <begin position="43"/>
        <end position="61"/>
    </location>
</feature>
<evidence type="ECO:0000313" key="9">
    <source>
        <dbReference type="Proteomes" id="UP000245539"/>
    </source>
</evidence>
<dbReference type="AlphaFoldDB" id="A0A317CFW5"/>
<dbReference type="GO" id="GO:0055085">
    <property type="term" value="P:transmembrane transport"/>
    <property type="evidence" value="ECO:0007669"/>
    <property type="project" value="InterPro"/>
</dbReference>